<dbReference type="RefSeq" id="WP_187749364.1">
    <property type="nucleotide sequence ID" value="NZ_CP060828.1"/>
</dbReference>
<dbReference type="EMBL" id="CP060828">
    <property type="protein sequence ID" value="QNP72410.1"/>
    <property type="molecule type" value="Genomic_DNA"/>
</dbReference>
<sequence>MLRRSFVFTLVALTAVVCAGKPAQTLRERPEDDPRARAERARQVADAWNGSRAAASWGSGYHPMGEWSQLPVETATFALRTALPGAAPASGRVTWSDGRSLTRPLLPASTAYEALSSVGGVGPQLAVTSMKLGTMTLPTSRGPATVPAWLFTVDGYATPISRAAAVPSKFPGSLRASPTPVRFQGSQGSTVTVVVPHGSCDDGVAVDIWETPGSVVLTTRVVNPQPGPCTADLAMEPVTVRLTSPLGTRALLDAATGVPVPYGLPGGLSPSWS</sequence>
<keyword evidence="1" id="KW-0732">Signal</keyword>
<dbReference type="KEGG" id="sroi:IAG44_25310"/>
<proteinExistence type="predicted"/>
<evidence type="ECO:0000256" key="1">
    <source>
        <dbReference type="SAM" id="SignalP"/>
    </source>
</evidence>
<evidence type="ECO:0000313" key="3">
    <source>
        <dbReference type="Proteomes" id="UP000516052"/>
    </source>
</evidence>
<keyword evidence="3" id="KW-1185">Reference proteome</keyword>
<protein>
    <recommendedName>
        <fullName evidence="4">Lipoprotein</fullName>
    </recommendedName>
</protein>
<name>A0A7H0IHZ4_9ACTN</name>
<reference evidence="2 3" key="1">
    <citation type="submission" date="2020-08" db="EMBL/GenBank/DDBJ databases">
        <title>A novel species.</title>
        <authorList>
            <person name="Gao J."/>
        </authorList>
    </citation>
    <scope>NUCLEOTIDE SEQUENCE [LARGE SCALE GENOMIC DNA]</scope>
    <source>
        <strain evidence="2 3">CRXT-G-22</strain>
    </source>
</reference>
<accession>A0A7H0IHZ4</accession>
<evidence type="ECO:0008006" key="4">
    <source>
        <dbReference type="Google" id="ProtNLM"/>
    </source>
</evidence>
<feature type="signal peptide" evidence="1">
    <location>
        <begin position="1"/>
        <end position="19"/>
    </location>
</feature>
<gene>
    <name evidence="2" type="ORF">IAG44_25310</name>
</gene>
<dbReference type="AlphaFoldDB" id="A0A7H0IHZ4"/>
<feature type="chain" id="PRO_5028870911" description="Lipoprotein" evidence="1">
    <location>
        <begin position="20"/>
        <end position="273"/>
    </location>
</feature>
<dbReference type="Proteomes" id="UP000516052">
    <property type="component" value="Chromosome"/>
</dbReference>
<organism evidence="2 3">
    <name type="scientific">Streptomyces roseirectus</name>
    <dbReference type="NCBI Taxonomy" id="2768066"/>
    <lineage>
        <taxon>Bacteria</taxon>
        <taxon>Bacillati</taxon>
        <taxon>Actinomycetota</taxon>
        <taxon>Actinomycetes</taxon>
        <taxon>Kitasatosporales</taxon>
        <taxon>Streptomycetaceae</taxon>
        <taxon>Streptomyces</taxon>
    </lineage>
</organism>
<evidence type="ECO:0000313" key="2">
    <source>
        <dbReference type="EMBL" id="QNP72410.1"/>
    </source>
</evidence>